<evidence type="ECO:0000313" key="2">
    <source>
        <dbReference type="EMBL" id="MFC7419682.1"/>
    </source>
</evidence>
<evidence type="ECO:0000259" key="1">
    <source>
        <dbReference type="Pfam" id="PF13401"/>
    </source>
</evidence>
<protein>
    <submittedName>
        <fullName evidence="2">AAA family ATPase</fullName>
    </submittedName>
</protein>
<feature type="domain" description="ORC1/DEAH AAA+ ATPase" evidence="1">
    <location>
        <begin position="55"/>
        <end position="263"/>
    </location>
</feature>
<keyword evidence="3" id="KW-1185">Reference proteome</keyword>
<gene>
    <name evidence="2" type="ORF">ACFQNF_07290</name>
</gene>
<accession>A0ABW2QVD4</accession>
<dbReference type="SUPFAM" id="SSF52540">
    <property type="entry name" value="P-loop containing nucleoside triphosphate hydrolases"/>
    <property type="match status" value="1"/>
</dbReference>
<name>A0ABW2QVD4_9NEIS</name>
<organism evidence="2 3">
    <name type="scientific">Iodobacter arcticus</name>
    <dbReference type="NCBI Taxonomy" id="590593"/>
    <lineage>
        <taxon>Bacteria</taxon>
        <taxon>Pseudomonadati</taxon>
        <taxon>Pseudomonadota</taxon>
        <taxon>Betaproteobacteria</taxon>
        <taxon>Neisseriales</taxon>
        <taxon>Chitinibacteraceae</taxon>
        <taxon>Iodobacter</taxon>
    </lineage>
</organism>
<evidence type="ECO:0000313" key="3">
    <source>
        <dbReference type="Proteomes" id="UP001596473"/>
    </source>
</evidence>
<dbReference type="InterPro" id="IPR049945">
    <property type="entry name" value="AAA_22"/>
</dbReference>
<proteinExistence type="predicted"/>
<dbReference type="RefSeq" id="WP_380187300.1">
    <property type="nucleotide sequence ID" value="NZ_JBHTBQ010000012.1"/>
</dbReference>
<dbReference type="Pfam" id="PF13401">
    <property type="entry name" value="AAA_22"/>
    <property type="match status" value="1"/>
</dbReference>
<comment type="caution">
    <text evidence="2">The sequence shown here is derived from an EMBL/GenBank/DDBJ whole genome shotgun (WGS) entry which is preliminary data.</text>
</comment>
<dbReference type="Proteomes" id="UP001596473">
    <property type="component" value="Unassembled WGS sequence"/>
</dbReference>
<dbReference type="EMBL" id="JBHTBQ010000012">
    <property type="protein sequence ID" value="MFC7419682.1"/>
    <property type="molecule type" value="Genomic_DNA"/>
</dbReference>
<dbReference type="InterPro" id="IPR027417">
    <property type="entry name" value="P-loop_NTPase"/>
</dbReference>
<sequence length="439" mass="49408">MSTQNTNQLAKAFFNAFPMSASGGADESSYYVNRSDDDAHDPVMNIQQAIEWEEQAGSYLFTGLRGVGKTTELNRLITELENAGIAAFYCDASSYLDLTDPNLSQAELVLTALAGLSDAIRKKHGHDILKETIWDRTRQLLGSDVTLKPKLKTSIAGVEAEVEFALQDNPDFKKHLVKFVRDSGEFFLQAQQFALELAKAIRNKTNATKIVLVVDSLERLSAPSGFEQDLFNSLREIFYNDPSRLQLGEISVIYTAPPYLHAVLPNVDSGFSNSFCLPNFKVMDKPREDNICNRNADGICRMVNIVQRRFTDWQLLISQPVLENLIWMSGGNVRRLFSLLRHTASKAALNRVVLPLTEIDAPAVKQALAEESKPLQWLNADDRKWLKICREKSGNLAQHISILEQDLPPIIRLFDHSLILDYQNGSIWYQVSPIVRDHV</sequence>
<dbReference type="Gene3D" id="3.40.50.300">
    <property type="entry name" value="P-loop containing nucleotide triphosphate hydrolases"/>
    <property type="match status" value="1"/>
</dbReference>
<reference evidence="3" key="1">
    <citation type="journal article" date="2019" name="Int. J. Syst. Evol. Microbiol.">
        <title>The Global Catalogue of Microorganisms (GCM) 10K type strain sequencing project: providing services to taxonomists for standard genome sequencing and annotation.</title>
        <authorList>
            <consortium name="The Broad Institute Genomics Platform"/>
            <consortium name="The Broad Institute Genome Sequencing Center for Infectious Disease"/>
            <person name="Wu L."/>
            <person name="Ma J."/>
        </authorList>
    </citation>
    <scope>NUCLEOTIDE SEQUENCE [LARGE SCALE GENOMIC DNA]</scope>
    <source>
        <strain evidence="3">CCUG 62945</strain>
    </source>
</reference>